<reference evidence="1" key="1">
    <citation type="submission" date="2020-03" db="EMBL/GenBank/DDBJ databases">
        <title>The deep terrestrial virosphere.</title>
        <authorList>
            <person name="Holmfeldt K."/>
            <person name="Nilsson E."/>
            <person name="Simone D."/>
            <person name="Lopez-Fernandez M."/>
            <person name="Wu X."/>
            <person name="de Brujin I."/>
            <person name="Lundin D."/>
            <person name="Andersson A."/>
            <person name="Bertilsson S."/>
            <person name="Dopson M."/>
        </authorList>
    </citation>
    <scope>NUCLEOTIDE SEQUENCE</scope>
    <source>
        <strain evidence="1">TM448B02997</strain>
    </source>
</reference>
<protein>
    <submittedName>
        <fullName evidence="1">Uncharacterized protein</fullName>
    </submittedName>
</protein>
<dbReference type="EMBL" id="MT144981">
    <property type="protein sequence ID" value="QJI02182.1"/>
    <property type="molecule type" value="Genomic_DNA"/>
</dbReference>
<organism evidence="1">
    <name type="scientific">viral metagenome</name>
    <dbReference type="NCBI Taxonomy" id="1070528"/>
    <lineage>
        <taxon>unclassified sequences</taxon>
        <taxon>metagenomes</taxon>
        <taxon>organismal metagenomes</taxon>
    </lineage>
</organism>
<sequence>MNTDNDVCGFCDETGADKIPHPVRWPGEESAGTKYVHAACEDEECKRAHSLLSPKERDEFLRTL</sequence>
<accession>A0A6M3XWC7</accession>
<evidence type="ECO:0000313" key="1">
    <source>
        <dbReference type="EMBL" id="QJI02182.1"/>
    </source>
</evidence>
<proteinExistence type="predicted"/>
<name>A0A6M3XWC7_9ZZZZ</name>
<dbReference type="AlphaFoldDB" id="A0A6M3XWC7"/>
<gene>
    <name evidence="1" type="ORF">TM448B02997_0002</name>
</gene>